<evidence type="ECO:0000313" key="3">
    <source>
        <dbReference type="EMBL" id="TWU55531.1"/>
    </source>
</evidence>
<dbReference type="InterPro" id="IPR015919">
    <property type="entry name" value="Cadherin-like_sf"/>
</dbReference>
<feature type="transmembrane region" description="Helical" evidence="1">
    <location>
        <begin position="7"/>
        <end position="25"/>
    </location>
</feature>
<sequence length="393" mass="44037">MTQRERFLAILVGGLLIAGGIWWGFGNYRSAVKKRTNEITRLQQEQQRLTEQQLQGEYANRQMGEYMVRSLPGNLEIAQGLYQQWLISIVQQNDVSGYSVDPLGPRPVGGLYQQMSFRVLGSADIPKTISLLHSFYAKDYLHRIRDLSVRPAKTGGFTVEMTVDAIALMSAPDQLPERNDPSWRVDDEFVVYRDTIMNRNLFQPPNQPPSYAGSPTIEAIIGRNTPAPLAFKDAEGNTLTYELIDGPTELVSLNATSGTLQINSPEKQEFPITVMVTDNGYPARTTEQRLTVKVVDPPPPPSPEPEKPKFDDATQTVLTGLVKGRGDWEAWMHVRTRDKTLKLRVGDKFEIGTLKGEVVEVTRRYAVLEIDGRRFNLEQSGNLSEAAKAAEED</sequence>
<dbReference type="GO" id="GO:0016020">
    <property type="term" value="C:membrane"/>
    <property type="evidence" value="ECO:0007669"/>
    <property type="project" value="InterPro"/>
</dbReference>
<dbReference type="PROSITE" id="PS50268">
    <property type="entry name" value="CADHERIN_2"/>
    <property type="match status" value="1"/>
</dbReference>
<dbReference type="InterPro" id="IPR013783">
    <property type="entry name" value="Ig-like_fold"/>
</dbReference>
<keyword evidence="1" id="KW-0812">Transmembrane</keyword>
<accession>A0A5C6F7Q4</accession>
<reference evidence="3 4" key="1">
    <citation type="submission" date="2019-02" db="EMBL/GenBank/DDBJ databases">
        <title>Deep-cultivation of Planctomycetes and their phenomic and genomic characterization uncovers novel biology.</title>
        <authorList>
            <person name="Wiegand S."/>
            <person name="Jogler M."/>
            <person name="Boedeker C."/>
            <person name="Pinto D."/>
            <person name="Vollmers J."/>
            <person name="Rivas-Marin E."/>
            <person name="Kohn T."/>
            <person name="Peeters S.H."/>
            <person name="Heuer A."/>
            <person name="Rast P."/>
            <person name="Oberbeckmann S."/>
            <person name="Bunk B."/>
            <person name="Jeske O."/>
            <person name="Meyerdierks A."/>
            <person name="Storesund J.E."/>
            <person name="Kallscheuer N."/>
            <person name="Luecker S."/>
            <person name="Lage O.M."/>
            <person name="Pohl T."/>
            <person name="Merkel B.J."/>
            <person name="Hornburger P."/>
            <person name="Mueller R.-W."/>
            <person name="Bruemmer F."/>
            <person name="Labrenz M."/>
            <person name="Spormann A.M."/>
            <person name="Op Den Camp H."/>
            <person name="Overmann J."/>
            <person name="Amann R."/>
            <person name="Jetten M.S.M."/>
            <person name="Mascher T."/>
            <person name="Medema M.H."/>
            <person name="Devos D.P."/>
            <person name="Kaster A.-K."/>
            <person name="Ovreas L."/>
            <person name="Rohde M."/>
            <person name="Galperin M.Y."/>
            <person name="Jogler C."/>
        </authorList>
    </citation>
    <scope>NUCLEOTIDE SEQUENCE [LARGE SCALE GENOMIC DNA]</scope>
    <source>
        <strain evidence="3 4">Poly59</strain>
    </source>
</reference>
<dbReference type="GO" id="GO:0007156">
    <property type="term" value="P:homophilic cell adhesion via plasma membrane adhesion molecules"/>
    <property type="evidence" value="ECO:0007669"/>
    <property type="project" value="InterPro"/>
</dbReference>
<keyword evidence="1" id="KW-1133">Transmembrane helix</keyword>
<protein>
    <recommendedName>
        <fullName evidence="2">Cadherin domain-containing protein</fullName>
    </recommendedName>
</protein>
<keyword evidence="4" id="KW-1185">Reference proteome</keyword>
<dbReference type="Proteomes" id="UP000317977">
    <property type="component" value="Unassembled WGS sequence"/>
</dbReference>
<evidence type="ECO:0000313" key="4">
    <source>
        <dbReference type="Proteomes" id="UP000317977"/>
    </source>
</evidence>
<proteinExistence type="predicted"/>
<organism evidence="3 4">
    <name type="scientific">Rubripirellula reticaptiva</name>
    <dbReference type="NCBI Taxonomy" id="2528013"/>
    <lineage>
        <taxon>Bacteria</taxon>
        <taxon>Pseudomonadati</taxon>
        <taxon>Planctomycetota</taxon>
        <taxon>Planctomycetia</taxon>
        <taxon>Pirellulales</taxon>
        <taxon>Pirellulaceae</taxon>
        <taxon>Rubripirellula</taxon>
    </lineage>
</organism>
<dbReference type="InterPro" id="IPR002126">
    <property type="entry name" value="Cadherin-like_dom"/>
</dbReference>
<gene>
    <name evidence="3" type="ORF">Poly59_18310</name>
</gene>
<evidence type="ECO:0000259" key="2">
    <source>
        <dbReference type="PROSITE" id="PS50268"/>
    </source>
</evidence>
<name>A0A5C6F7Q4_9BACT</name>
<evidence type="ECO:0000256" key="1">
    <source>
        <dbReference type="SAM" id="Phobius"/>
    </source>
</evidence>
<comment type="caution">
    <text evidence="3">The sequence shown here is derived from an EMBL/GenBank/DDBJ whole genome shotgun (WGS) entry which is preliminary data.</text>
</comment>
<dbReference type="EMBL" id="SJPX01000002">
    <property type="protein sequence ID" value="TWU55531.1"/>
    <property type="molecule type" value="Genomic_DNA"/>
</dbReference>
<dbReference type="SUPFAM" id="SSF49313">
    <property type="entry name" value="Cadherin-like"/>
    <property type="match status" value="1"/>
</dbReference>
<feature type="domain" description="Cadherin" evidence="2">
    <location>
        <begin position="233"/>
        <end position="310"/>
    </location>
</feature>
<dbReference type="Gene3D" id="2.60.40.10">
    <property type="entry name" value="Immunoglobulins"/>
    <property type="match status" value="1"/>
</dbReference>
<dbReference type="RefSeq" id="WP_146533708.1">
    <property type="nucleotide sequence ID" value="NZ_SJPX01000002.1"/>
</dbReference>
<dbReference type="AlphaFoldDB" id="A0A5C6F7Q4"/>
<dbReference type="OrthoDB" id="278280at2"/>
<dbReference type="GO" id="GO:0005509">
    <property type="term" value="F:calcium ion binding"/>
    <property type="evidence" value="ECO:0007669"/>
    <property type="project" value="InterPro"/>
</dbReference>
<dbReference type="CDD" id="cd11304">
    <property type="entry name" value="Cadherin_repeat"/>
    <property type="match status" value="1"/>
</dbReference>
<keyword evidence="1" id="KW-0472">Membrane</keyword>